<feature type="region of interest" description="Disordered" evidence="7">
    <location>
        <begin position="1"/>
        <end position="72"/>
    </location>
</feature>
<dbReference type="InterPro" id="IPR036640">
    <property type="entry name" value="ABC1_TM_sf"/>
</dbReference>
<dbReference type="Pfam" id="PF00664">
    <property type="entry name" value="ABC_membrane"/>
    <property type="match status" value="1"/>
</dbReference>
<evidence type="ECO:0000256" key="8">
    <source>
        <dbReference type="SAM" id="Phobius"/>
    </source>
</evidence>
<dbReference type="Gene3D" id="3.40.50.300">
    <property type="entry name" value="P-loop containing nucleotide triphosphate hydrolases"/>
    <property type="match status" value="1"/>
</dbReference>
<feature type="transmembrane region" description="Helical" evidence="8">
    <location>
        <begin position="232"/>
        <end position="249"/>
    </location>
</feature>
<evidence type="ECO:0000256" key="1">
    <source>
        <dbReference type="ARBA" id="ARBA00004651"/>
    </source>
</evidence>
<protein>
    <submittedName>
        <fullName evidence="11">ABC transporter ATP-binding protein</fullName>
    </submittedName>
</protein>
<dbReference type="InterPro" id="IPR011527">
    <property type="entry name" value="ABC1_TM_dom"/>
</dbReference>
<dbReference type="InterPro" id="IPR003439">
    <property type="entry name" value="ABC_transporter-like_ATP-bd"/>
</dbReference>
<dbReference type="GO" id="GO:0005524">
    <property type="term" value="F:ATP binding"/>
    <property type="evidence" value="ECO:0007669"/>
    <property type="project" value="UniProtKB-KW"/>
</dbReference>
<feature type="transmembrane region" description="Helical" evidence="8">
    <location>
        <begin position="206"/>
        <end position="226"/>
    </location>
</feature>
<dbReference type="PANTHER" id="PTHR43394">
    <property type="entry name" value="ATP-DEPENDENT PERMEASE MDL1, MITOCHONDRIAL"/>
    <property type="match status" value="1"/>
</dbReference>
<dbReference type="PROSITE" id="PS50929">
    <property type="entry name" value="ABC_TM1F"/>
    <property type="match status" value="1"/>
</dbReference>
<dbReference type="Pfam" id="PF00005">
    <property type="entry name" value="ABC_tran"/>
    <property type="match status" value="1"/>
</dbReference>
<dbReference type="InterPro" id="IPR027417">
    <property type="entry name" value="P-loop_NTPase"/>
</dbReference>
<dbReference type="RefSeq" id="WP_208848799.1">
    <property type="nucleotide sequence ID" value="NZ_JAGGDJ010000014.1"/>
</dbReference>
<dbReference type="EMBL" id="JAGGDJ010000014">
    <property type="protein sequence ID" value="MBO7745981.1"/>
    <property type="molecule type" value="Genomic_DNA"/>
</dbReference>
<keyword evidence="2 8" id="KW-0812">Transmembrane</keyword>
<dbReference type="InterPro" id="IPR017871">
    <property type="entry name" value="ABC_transporter-like_CS"/>
</dbReference>
<feature type="compositionally biased region" description="Basic and acidic residues" evidence="7">
    <location>
        <begin position="56"/>
        <end position="72"/>
    </location>
</feature>
<accession>A0ABS3WCB5</accession>
<feature type="domain" description="ABC transmembrane type-1" evidence="10">
    <location>
        <begin position="94"/>
        <end position="373"/>
    </location>
</feature>
<feature type="transmembrane region" description="Helical" evidence="8">
    <location>
        <begin position="312"/>
        <end position="335"/>
    </location>
</feature>
<evidence type="ECO:0000313" key="12">
    <source>
        <dbReference type="Proteomes" id="UP000670947"/>
    </source>
</evidence>
<keyword evidence="6 8" id="KW-0472">Membrane</keyword>
<dbReference type="SUPFAM" id="SSF52540">
    <property type="entry name" value="P-loop containing nucleoside triphosphate hydrolases"/>
    <property type="match status" value="1"/>
</dbReference>
<keyword evidence="12" id="KW-1185">Reference proteome</keyword>
<feature type="domain" description="ABC transporter" evidence="9">
    <location>
        <begin position="405"/>
        <end position="640"/>
    </location>
</feature>
<evidence type="ECO:0000256" key="2">
    <source>
        <dbReference type="ARBA" id="ARBA00022692"/>
    </source>
</evidence>
<organism evidence="11 12">
    <name type="scientific">Paenibacillus artemisiicola</name>
    <dbReference type="NCBI Taxonomy" id="1172618"/>
    <lineage>
        <taxon>Bacteria</taxon>
        <taxon>Bacillati</taxon>
        <taxon>Bacillota</taxon>
        <taxon>Bacilli</taxon>
        <taxon>Bacillales</taxon>
        <taxon>Paenibacillaceae</taxon>
        <taxon>Paenibacillus</taxon>
    </lineage>
</organism>
<comment type="subcellular location">
    <subcellularLocation>
        <location evidence="1">Cell membrane</location>
        <topology evidence="1">Multi-pass membrane protein</topology>
    </subcellularLocation>
</comment>
<reference evidence="11 12" key="1">
    <citation type="submission" date="2021-03" db="EMBL/GenBank/DDBJ databases">
        <title>Paenibacillus artemisicola MWE-103 whole genome sequence.</title>
        <authorList>
            <person name="Ham Y.J."/>
        </authorList>
    </citation>
    <scope>NUCLEOTIDE SEQUENCE [LARGE SCALE GENOMIC DNA]</scope>
    <source>
        <strain evidence="11 12">MWE-103</strain>
    </source>
</reference>
<proteinExistence type="predicted"/>
<dbReference type="Gene3D" id="1.20.1560.10">
    <property type="entry name" value="ABC transporter type 1, transmembrane domain"/>
    <property type="match status" value="1"/>
</dbReference>
<feature type="transmembrane region" description="Helical" evidence="8">
    <location>
        <begin position="347"/>
        <end position="368"/>
    </location>
</feature>
<dbReference type="InterPro" id="IPR003593">
    <property type="entry name" value="AAA+_ATPase"/>
</dbReference>
<evidence type="ECO:0000256" key="7">
    <source>
        <dbReference type="SAM" id="MobiDB-lite"/>
    </source>
</evidence>
<dbReference type="InterPro" id="IPR039421">
    <property type="entry name" value="Type_1_exporter"/>
</dbReference>
<dbReference type="SMART" id="SM00382">
    <property type="entry name" value="AAA"/>
    <property type="match status" value="1"/>
</dbReference>
<evidence type="ECO:0000259" key="9">
    <source>
        <dbReference type="PROSITE" id="PS50893"/>
    </source>
</evidence>
<feature type="transmembrane region" description="Helical" evidence="8">
    <location>
        <begin position="92"/>
        <end position="114"/>
    </location>
</feature>
<dbReference type="SUPFAM" id="SSF90123">
    <property type="entry name" value="ABC transporter transmembrane region"/>
    <property type="match status" value="1"/>
</dbReference>
<keyword evidence="4 11" id="KW-0067">ATP-binding</keyword>
<evidence type="ECO:0000256" key="4">
    <source>
        <dbReference type="ARBA" id="ARBA00022840"/>
    </source>
</evidence>
<dbReference type="PROSITE" id="PS00211">
    <property type="entry name" value="ABC_TRANSPORTER_1"/>
    <property type="match status" value="1"/>
</dbReference>
<feature type="transmembrane region" description="Helical" evidence="8">
    <location>
        <begin position="126"/>
        <end position="152"/>
    </location>
</feature>
<evidence type="ECO:0000313" key="11">
    <source>
        <dbReference type="EMBL" id="MBO7745981.1"/>
    </source>
</evidence>
<gene>
    <name evidence="11" type="ORF">I8J29_17370</name>
</gene>
<evidence type="ECO:0000256" key="3">
    <source>
        <dbReference type="ARBA" id="ARBA00022741"/>
    </source>
</evidence>
<dbReference type="PROSITE" id="PS50893">
    <property type="entry name" value="ABC_TRANSPORTER_2"/>
    <property type="match status" value="1"/>
</dbReference>
<dbReference type="Proteomes" id="UP000670947">
    <property type="component" value="Unassembled WGS sequence"/>
</dbReference>
<name>A0ABS3WCB5_9BACL</name>
<dbReference type="CDD" id="cd18551">
    <property type="entry name" value="ABC_6TM_LmrA_like"/>
    <property type="match status" value="1"/>
</dbReference>
<evidence type="ECO:0000259" key="10">
    <source>
        <dbReference type="PROSITE" id="PS50929"/>
    </source>
</evidence>
<comment type="caution">
    <text evidence="11">The sequence shown here is derived from an EMBL/GenBank/DDBJ whole genome shotgun (WGS) entry which is preliminary data.</text>
</comment>
<evidence type="ECO:0000256" key="5">
    <source>
        <dbReference type="ARBA" id="ARBA00022989"/>
    </source>
</evidence>
<keyword evidence="5 8" id="KW-1133">Transmembrane helix</keyword>
<evidence type="ECO:0000256" key="6">
    <source>
        <dbReference type="ARBA" id="ARBA00023136"/>
    </source>
</evidence>
<feature type="compositionally biased region" description="Basic and acidic residues" evidence="7">
    <location>
        <begin position="16"/>
        <end position="43"/>
    </location>
</feature>
<sequence>MEARHVQDQQAAGSTENHRHPSDEHDRKAETARHASGRGKEPAGGEAGTPSRSRSGKGEGEGEQKGEGKGEGKGNWRLFLKLLARTKPSKRLIAAAIALSLGGTLVSLVIPLFTKKLVDGFDVSSLGFGQIAAFAGVFILQAVVSGVSMYMLNLAGQRVVANLRDQLWRKLLKLPVAYYDRNRTGETISRMTNDTGIVKQLIAENFTGFLSGIISVAGSVVVLFYMDWRMTAVMLGVIPVAALFMVPLGRQMYLVSKGIQTETASFTATLTQVLSEIRLVKSMNAEPREYAAGERGISSLFRFGRREAKIQALIAPLMFFVMMMLLVVIVGYGGMRVSSGALSAGELVAFILYLIQIVMPMSQISTFFTQFKKTVGATERIVHILDADEEDHERGGEVADANRPIRFEGVSFGYEGGEQVLRDVAFDVAPGTVAAVVGPSGGGKTTLFSLLERYYEPTGGTIKLGGDEIGSFALSSWRRQIGYVSQESPLIAGTIRENICYGIDRAVSGEELARAAEMAYAHVFIRELPNGYDTEVGERGIKLSGGQRQRIAIARALLRDPKILMLDEATSSLDSKSEVVVQEALKNLMAGRTTLVIAHRLSTVVDADQIVFVEKGRITGRGTHDELLREHPMYREFATQQLRLQEREAAAPDTA</sequence>
<dbReference type="PANTHER" id="PTHR43394:SF1">
    <property type="entry name" value="ATP-BINDING CASSETTE SUB-FAMILY B MEMBER 10, MITOCHONDRIAL"/>
    <property type="match status" value="1"/>
</dbReference>
<keyword evidence="3" id="KW-0547">Nucleotide-binding</keyword>